<feature type="domain" description="SIS" evidence="11">
    <location>
        <begin position="284"/>
        <end position="423"/>
    </location>
</feature>
<dbReference type="NCBIfam" id="NF001484">
    <property type="entry name" value="PRK00331.1"/>
    <property type="match status" value="1"/>
</dbReference>
<dbReference type="Pfam" id="PF01380">
    <property type="entry name" value="SIS"/>
    <property type="match status" value="2"/>
</dbReference>
<comment type="caution">
    <text evidence="12">The sequence shown here is derived from an EMBL/GenBank/DDBJ whole genome shotgun (WGS) entry which is preliminary data.</text>
</comment>
<sequence>MCGIVGYVGGKNASPILLNGLKKLEYRGYDSAGVAILDNDNIKVVKCKGRLEKLEEKVNTDTPVGNIGIGHTRWATHGEPNDLNSHPHISNSGKIAVVHNGIIENYMELKEFLEAEGYEFVSETDTEVVAQLIDYHYHGDIVQAVINSINEIEGSYALGVLCSDCPDKFVAARKDSPLVVGLGNGENFVASDIPAILEYTRDVYILEDKEIVLLSGKEVTVFNNHGLVVQKKVFKVNWDVAAAEKAGYEHFMMKEMCEEPKVVKDTINPRIKDGNIVLDNINITAEDLKDIDKIYIVACGTAYHAGVVGKYIIEKLARIPVEVDVASEFRYRDPLITDRNLVIIISQSGETIDTLFALRESKKKGARVLSIVNVVGSSIARESDDVLYTWAGPEIAVASTKAYNTQLSALYLIALDFAYKMGRIDKDYYSSVIEGLKAIPQEIEKVLANKDTIQKFAAQHYNAKSIFFIGRGLDYALSMEGSLKLKEISYIHSELMPEEN</sequence>
<organism evidence="12 13">
    <name type="scientific">Acetivibrio straminisolvens JCM 21531</name>
    <dbReference type="NCBI Taxonomy" id="1294263"/>
    <lineage>
        <taxon>Bacteria</taxon>
        <taxon>Bacillati</taxon>
        <taxon>Bacillota</taxon>
        <taxon>Clostridia</taxon>
        <taxon>Eubacteriales</taxon>
        <taxon>Oscillospiraceae</taxon>
        <taxon>Acetivibrio</taxon>
    </lineage>
</organism>
<dbReference type="GO" id="GO:0004360">
    <property type="term" value="F:glutamine-fructose-6-phosphate transaminase (isomerizing) activity"/>
    <property type="evidence" value="ECO:0007669"/>
    <property type="project" value="UniProtKB-EC"/>
</dbReference>
<dbReference type="GO" id="GO:0005829">
    <property type="term" value="C:cytosol"/>
    <property type="evidence" value="ECO:0007669"/>
    <property type="project" value="TreeGrafter"/>
</dbReference>
<dbReference type="PROSITE" id="PS51464">
    <property type="entry name" value="SIS"/>
    <property type="match status" value="1"/>
</dbReference>
<comment type="subcellular location">
    <subcellularLocation>
        <location evidence="2">Cytoplasm</location>
    </subcellularLocation>
</comment>
<dbReference type="GO" id="GO:0006047">
    <property type="term" value="P:UDP-N-acetylglucosamine metabolic process"/>
    <property type="evidence" value="ECO:0007669"/>
    <property type="project" value="TreeGrafter"/>
</dbReference>
<evidence type="ECO:0000313" key="13">
    <source>
        <dbReference type="Proteomes" id="UP000019109"/>
    </source>
</evidence>
<evidence type="ECO:0000256" key="2">
    <source>
        <dbReference type="ARBA" id="ARBA00004496"/>
    </source>
</evidence>
<comment type="catalytic activity">
    <reaction evidence="1">
        <text>D-fructose 6-phosphate + L-glutamine = D-glucosamine 6-phosphate + L-glutamate</text>
        <dbReference type="Rhea" id="RHEA:13237"/>
        <dbReference type="ChEBI" id="CHEBI:29985"/>
        <dbReference type="ChEBI" id="CHEBI:58359"/>
        <dbReference type="ChEBI" id="CHEBI:58725"/>
        <dbReference type="ChEBI" id="CHEBI:61527"/>
        <dbReference type="EC" id="2.6.1.16"/>
    </reaction>
</comment>
<dbReference type="NCBIfam" id="TIGR01135">
    <property type="entry name" value="glmS"/>
    <property type="match status" value="1"/>
</dbReference>
<keyword evidence="7 12" id="KW-0808">Transferase</keyword>
<dbReference type="InterPro" id="IPR017932">
    <property type="entry name" value="GATase_2_dom"/>
</dbReference>
<evidence type="ECO:0000256" key="5">
    <source>
        <dbReference type="ARBA" id="ARBA00022490"/>
    </source>
</evidence>
<evidence type="ECO:0000256" key="1">
    <source>
        <dbReference type="ARBA" id="ARBA00001031"/>
    </source>
</evidence>
<keyword evidence="13" id="KW-1185">Reference proteome</keyword>
<feature type="domain" description="Glutamine amidotransferase type-2" evidence="10">
    <location>
        <begin position="2"/>
        <end position="217"/>
    </location>
</feature>
<name>W4VBT3_9FIRM</name>
<evidence type="ECO:0000259" key="11">
    <source>
        <dbReference type="PROSITE" id="PS51464"/>
    </source>
</evidence>
<dbReference type="InterPro" id="IPR029055">
    <property type="entry name" value="Ntn_hydrolases_N"/>
</dbReference>
<dbReference type="PANTHER" id="PTHR10937:SF0">
    <property type="entry name" value="GLUTAMINE--FRUCTOSE-6-PHOSPHATE TRANSAMINASE (ISOMERIZING)"/>
    <property type="match status" value="1"/>
</dbReference>
<keyword evidence="5" id="KW-0963">Cytoplasm</keyword>
<keyword evidence="8" id="KW-0677">Repeat</keyword>
<dbReference type="InterPro" id="IPR001347">
    <property type="entry name" value="SIS_dom"/>
</dbReference>
<dbReference type="FunFam" id="3.60.20.10:FF:000006">
    <property type="entry name" value="Glutamine--fructose-6-phosphate aminotransferase [isomerizing]"/>
    <property type="match status" value="1"/>
</dbReference>
<dbReference type="InterPro" id="IPR005855">
    <property type="entry name" value="GFAT"/>
</dbReference>
<dbReference type="GO" id="GO:0097367">
    <property type="term" value="F:carbohydrate derivative binding"/>
    <property type="evidence" value="ECO:0007669"/>
    <property type="project" value="InterPro"/>
</dbReference>
<reference evidence="12" key="1">
    <citation type="journal article" date="2014" name="Genome Announc.">
        <title>Draft Genome Sequence of Clostridium straminisolvens Strain JCM 21531T, Isolated from a Cellulose-Degrading Bacterial Community.</title>
        <authorList>
            <person name="Yuki M."/>
            <person name="Oshima K."/>
            <person name="Suda W."/>
            <person name="Sakamoto M."/>
            <person name="Kitamura K."/>
            <person name="Iida T."/>
            <person name="Hattori M."/>
            <person name="Ohkuma M."/>
        </authorList>
    </citation>
    <scope>NUCLEOTIDE SEQUENCE [LARGE SCALE GENOMIC DNA]</scope>
    <source>
        <strain evidence="12">JCM 21531</strain>
    </source>
</reference>
<evidence type="ECO:0000256" key="8">
    <source>
        <dbReference type="ARBA" id="ARBA00022737"/>
    </source>
</evidence>
<keyword evidence="9" id="KW-0315">Glutamine amidotransferase</keyword>
<dbReference type="InterPro" id="IPR035466">
    <property type="entry name" value="GlmS/AgaS_SIS"/>
</dbReference>
<dbReference type="EMBL" id="BAVR01000082">
    <property type="protein sequence ID" value="GAE90651.1"/>
    <property type="molecule type" value="Genomic_DNA"/>
</dbReference>
<dbReference type="CDD" id="cd00714">
    <property type="entry name" value="GFAT"/>
    <property type="match status" value="1"/>
</dbReference>
<dbReference type="InterPro" id="IPR046348">
    <property type="entry name" value="SIS_dom_sf"/>
</dbReference>
<evidence type="ECO:0000256" key="3">
    <source>
        <dbReference type="ARBA" id="ARBA00012916"/>
    </source>
</evidence>
<dbReference type="EC" id="2.6.1.16" evidence="3"/>
<evidence type="ECO:0000256" key="4">
    <source>
        <dbReference type="ARBA" id="ARBA00016090"/>
    </source>
</evidence>
<dbReference type="STRING" id="1294263.JCM21531_4280"/>
<dbReference type="PANTHER" id="PTHR10937">
    <property type="entry name" value="GLUCOSAMINE--FRUCTOSE-6-PHOSPHATE AMINOTRANSFERASE, ISOMERIZING"/>
    <property type="match status" value="1"/>
</dbReference>
<dbReference type="AlphaFoldDB" id="W4VBT3"/>
<dbReference type="InterPro" id="IPR047084">
    <property type="entry name" value="GFAT_N"/>
</dbReference>
<proteinExistence type="predicted"/>
<dbReference type="PROSITE" id="PS51278">
    <property type="entry name" value="GATASE_TYPE_2"/>
    <property type="match status" value="1"/>
</dbReference>
<dbReference type="Proteomes" id="UP000019109">
    <property type="component" value="Unassembled WGS sequence"/>
</dbReference>
<evidence type="ECO:0000256" key="9">
    <source>
        <dbReference type="ARBA" id="ARBA00022962"/>
    </source>
</evidence>
<keyword evidence="6 12" id="KW-0032">Aminotransferase</keyword>
<dbReference type="Gene3D" id="3.40.50.10490">
    <property type="entry name" value="Glucose-6-phosphate isomerase like protein, domain 1"/>
    <property type="match status" value="2"/>
</dbReference>
<protein>
    <recommendedName>
        <fullName evidence="4">Glutamine--fructose-6-phosphate aminotransferase [isomerizing]</fullName>
        <ecNumber evidence="3">2.6.1.16</ecNumber>
    </recommendedName>
</protein>
<evidence type="ECO:0000256" key="6">
    <source>
        <dbReference type="ARBA" id="ARBA00022576"/>
    </source>
</evidence>
<dbReference type="GO" id="GO:0006002">
    <property type="term" value="P:fructose 6-phosphate metabolic process"/>
    <property type="evidence" value="ECO:0007669"/>
    <property type="project" value="TreeGrafter"/>
</dbReference>
<dbReference type="CDD" id="cd05008">
    <property type="entry name" value="SIS_GlmS_GlmD_1"/>
    <property type="match status" value="1"/>
</dbReference>
<gene>
    <name evidence="12" type="ORF">JCM21531_4280</name>
</gene>
<dbReference type="SUPFAM" id="SSF56235">
    <property type="entry name" value="N-terminal nucleophile aminohydrolases (Ntn hydrolases)"/>
    <property type="match status" value="1"/>
</dbReference>
<evidence type="ECO:0000259" key="10">
    <source>
        <dbReference type="PROSITE" id="PS51278"/>
    </source>
</evidence>
<dbReference type="FunFam" id="3.40.50.10490:FF:000001">
    <property type="entry name" value="Glutamine--fructose-6-phosphate aminotransferase [isomerizing]"/>
    <property type="match status" value="1"/>
</dbReference>
<dbReference type="Pfam" id="PF13522">
    <property type="entry name" value="GATase_6"/>
    <property type="match status" value="1"/>
</dbReference>
<evidence type="ECO:0000256" key="7">
    <source>
        <dbReference type="ARBA" id="ARBA00022679"/>
    </source>
</evidence>
<dbReference type="SUPFAM" id="SSF53697">
    <property type="entry name" value="SIS domain"/>
    <property type="match status" value="1"/>
</dbReference>
<dbReference type="Gene3D" id="3.60.20.10">
    <property type="entry name" value="Glutamine Phosphoribosylpyrophosphate, subunit 1, domain 1"/>
    <property type="match status" value="1"/>
</dbReference>
<accession>W4VBT3</accession>
<evidence type="ECO:0000313" key="12">
    <source>
        <dbReference type="EMBL" id="GAE90651.1"/>
    </source>
</evidence>
<dbReference type="GO" id="GO:0006487">
    <property type="term" value="P:protein N-linked glycosylation"/>
    <property type="evidence" value="ECO:0007669"/>
    <property type="project" value="TreeGrafter"/>
</dbReference>